<keyword evidence="2" id="KW-1185">Reference proteome</keyword>
<proteinExistence type="predicted"/>
<name>A0A1M7DQ32_9RHOB</name>
<organism evidence="1 2">
    <name type="scientific">Roseovarius marisflavi</name>
    <dbReference type="NCBI Taxonomy" id="1054996"/>
    <lineage>
        <taxon>Bacteria</taxon>
        <taxon>Pseudomonadati</taxon>
        <taxon>Pseudomonadota</taxon>
        <taxon>Alphaproteobacteria</taxon>
        <taxon>Rhodobacterales</taxon>
        <taxon>Roseobacteraceae</taxon>
        <taxon>Roseovarius</taxon>
    </lineage>
</organism>
<sequence>MAQAPFNQDNLAPGDRVIIRAFDDIPEHIFQVDEVHEDCVCGQALTGPFAGAYGEPDLDLILRVID</sequence>
<evidence type="ECO:0000313" key="1">
    <source>
        <dbReference type="EMBL" id="SHL81517.1"/>
    </source>
</evidence>
<dbReference type="Proteomes" id="UP000184191">
    <property type="component" value="Unassembled WGS sequence"/>
</dbReference>
<dbReference type="OrthoDB" id="7745493at2"/>
<evidence type="ECO:0000313" key="2">
    <source>
        <dbReference type="Proteomes" id="UP000184191"/>
    </source>
</evidence>
<accession>A0A1M7DQ32</accession>
<dbReference type="EMBL" id="FRBN01000046">
    <property type="protein sequence ID" value="SHL81517.1"/>
    <property type="molecule type" value="Genomic_DNA"/>
</dbReference>
<reference evidence="2" key="1">
    <citation type="submission" date="2016-11" db="EMBL/GenBank/DDBJ databases">
        <authorList>
            <person name="Varghese N."/>
            <person name="Submissions S."/>
        </authorList>
    </citation>
    <scope>NUCLEOTIDE SEQUENCE [LARGE SCALE GENOMIC DNA]</scope>
    <source>
        <strain evidence="2">DSM 29327</strain>
    </source>
</reference>
<protein>
    <submittedName>
        <fullName evidence="1">Uncharacterized protein</fullName>
    </submittedName>
</protein>
<dbReference type="AlphaFoldDB" id="A0A1M7DQ32"/>
<gene>
    <name evidence="1" type="ORF">SAMN05444414_14614</name>
</gene>
<dbReference type="STRING" id="1054996.SAMN05444414_14614"/>